<keyword evidence="3" id="KW-1185">Reference proteome</keyword>
<organism evidence="2 3">
    <name type="scientific">Ophiostoma piceae (strain UAMH 11346)</name>
    <name type="common">Sap stain fungus</name>
    <dbReference type="NCBI Taxonomy" id="1262450"/>
    <lineage>
        <taxon>Eukaryota</taxon>
        <taxon>Fungi</taxon>
        <taxon>Dikarya</taxon>
        <taxon>Ascomycota</taxon>
        <taxon>Pezizomycotina</taxon>
        <taxon>Sordariomycetes</taxon>
        <taxon>Sordariomycetidae</taxon>
        <taxon>Ophiostomatales</taxon>
        <taxon>Ophiostomataceae</taxon>
        <taxon>Ophiostoma</taxon>
    </lineage>
</organism>
<dbReference type="VEuPathDB" id="FungiDB:F503_06572"/>
<dbReference type="eggNOG" id="ENOG502SCMH">
    <property type="taxonomic scope" value="Eukaryota"/>
</dbReference>
<accession>S3BT62</accession>
<dbReference type="InterPro" id="IPR003615">
    <property type="entry name" value="HNH_nuc"/>
</dbReference>
<dbReference type="HOGENOM" id="CLU_043858_1_1_1"/>
<name>S3BT62_OPHP1</name>
<dbReference type="Pfam" id="PF13391">
    <property type="entry name" value="HNH_2"/>
    <property type="match status" value="1"/>
</dbReference>
<proteinExistence type="predicted"/>
<dbReference type="AlphaFoldDB" id="S3BT62"/>
<dbReference type="Proteomes" id="UP000016923">
    <property type="component" value="Unassembled WGS sequence"/>
</dbReference>
<reference evidence="2 3" key="1">
    <citation type="journal article" date="2013" name="BMC Genomics">
        <title>The genome and transcriptome of the pine saprophyte Ophiostoma piceae, and a comparison with the bark beetle-associated pine pathogen Grosmannia clavigera.</title>
        <authorList>
            <person name="Haridas S."/>
            <person name="Wang Y."/>
            <person name="Lim L."/>
            <person name="Massoumi Alamouti S."/>
            <person name="Jackman S."/>
            <person name="Docking R."/>
            <person name="Robertson G."/>
            <person name="Birol I."/>
            <person name="Bohlmann J."/>
            <person name="Breuil C."/>
        </authorList>
    </citation>
    <scope>NUCLEOTIDE SEQUENCE [LARGE SCALE GENOMIC DNA]</scope>
    <source>
        <strain evidence="2 3">UAMH 11346</strain>
    </source>
</reference>
<dbReference type="OMA" id="INYCRTE"/>
<evidence type="ECO:0000259" key="1">
    <source>
        <dbReference type="Pfam" id="PF13391"/>
    </source>
</evidence>
<evidence type="ECO:0000313" key="3">
    <source>
        <dbReference type="Proteomes" id="UP000016923"/>
    </source>
</evidence>
<gene>
    <name evidence="2" type="ORF">F503_06572</name>
</gene>
<evidence type="ECO:0000313" key="2">
    <source>
        <dbReference type="EMBL" id="EPE02596.1"/>
    </source>
</evidence>
<protein>
    <recommendedName>
        <fullName evidence="1">HNH nuclease domain-containing protein</fullName>
    </recommendedName>
</protein>
<feature type="domain" description="HNH nuclease" evidence="1">
    <location>
        <begin position="185"/>
        <end position="297"/>
    </location>
</feature>
<sequence>MADQPPPSPHHRHQTSLEQVIDMSTVQEPLGEAERATAHDTFYRLVEHFEHADPYNTAPHATRRTLYSQPLLVRYTYEFARSAQSKDIFLRSFFSSMALDLAVADASLDFEDLAPLFSEFAEYLMDNFFLPLKASTRKTPQPSPAIHSTVLRAQGVTNNAEAYIKTEERLATIRAQCLARDRHRCVISRKFDAPEFSLRTDLHRDDARDDDGILFSVQERLEFDALEVAHILPHSLMKTSTGEVMDTSRQAALAVLNMFDYGVVHLINGIDIDRPRNGLTLAHLAHSYFGSFRVYFEAVDGQDNTYRIRSFKTGDDRVLHLPVTRTLFITEDRTTDPPLPRFLALHCAIAHILHLSGAGEYIDGIFRDLEERAVHADGSSALGRLVSLGLGGWLNGAICS</sequence>
<dbReference type="OrthoDB" id="2104739at2759"/>
<dbReference type="STRING" id="1262450.S3BT62"/>
<dbReference type="EMBL" id="KE148176">
    <property type="protein sequence ID" value="EPE02596.1"/>
    <property type="molecule type" value="Genomic_DNA"/>
</dbReference>